<sequence length="158" mass="17944">MELGDKSPQRLLCKMKCSAFDGISPELLKKFWIQRLPAQIQQILSLSSDNLQTLSKMSDKGFEISRDNLVPSVSANFFLSSYVSVRASLKEPLNFPVAEMVYGAPIALPEEFFRVSKSLLTNDFLASLQQRMSSLRQIPMSQHCERKVFVYKELNNCS</sequence>
<keyword evidence="2" id="KW-1185">Reference proteome</keyword>
<protein>
    <submittedName>
        <fullName evidence="1">Uncharacterized protein</fullName>
    </submittedName>
</protein>
<dbReference type="Proteomes" id="UP000499080">
    <property type="component" value="Unassembled WGS sequence"/>
</dbReference>
<dbReference type="AlphaFoldDB" id="A0A4Y2HYN0"/>
<proteinExistence type="predicted"/>
<comment type="caution">
    <text evidence="1">The sequence shown here is derived from an EMBL/GenBank/DDBJ whole genome shotgun (WGS) entry which is preliminary data.</text>
</comment>
<evidence type="ECO:0000313" key="1">
    <source>
        <dbReference type="EMBL" id="GBM70036.1"/>
    </source>
</evidence>
<dbReference type="EMBL" id="BGPR01002226">
    <property type="protein sequence ID" value="GBM70036.1"/>
    <property type="molecule type" value="Genomic_DNA"/>
</dbReference>
<dbReference type="PANTHER" id="PTHR33327">
    <property type="entry name" value="ENDONUCLEASE"/>
    <property type="match status" value="1"/>
</dbReference>
<reference evidence="1 2" key="1">
    <citation type="journal article" date="2019" name="Sci. Rep.">
        <title>Orb-weaving spider Araneus ventricosus genome elucidates the spidroin gene catalogue.</title>
        <authorList>
            <person name="Kono N."/>
            <person name="Nakamura H."/>
            <person name="Ohtoshi R."/>
            <person name="Moran D.A.P."/>
            <person name="Shinohara A."/>
            <person name="Yoshida Y."/>
            <person name="Fujiwara M."/>
            <person name="Mori M."/>
            <person name="Tomita M."/>
            <person name="Arakawa K."/>
        </authorList>
    </citation>
    <scope>NUCLEOTIDE SEQUENCE [LARGE SCALE GENOMIC DNA]</scope>
</reference>
<gene>
    <name evidence="1" type="ORF">AVEN_220887_1</name>
</gene>
<accession>A0A4Y2HYN0</accession>
<dbReference type="PANTHER" id="PTHR33327:SF3">
    <property type="entry name" value="RNA-DIRECTED DNA POLYMERASE"/>
    <property type="match status" value="1"/>
</dbReference>
<name>A0A4Y2HYN0_ARAVE</name>
<evidence type="ECO:0000313" key="2">
    <source>
        <dbReference type="Proteomes" id="UP000499080"/>
    </source>
</evidence>
<organism evidence="1 2">
    <name type="scientific">Araneus ventricosus</name>
    <name type="common">Orbweaver spider</name>
    <name type="synonym">Epeira ventricosa</name>
    <dbReference type="NCBI Taxonomy" id="182803"/>
    <lineage>
        <taxon>Eukaryota</taxon>
        <taxon>Metazoa</taxon>
        <taxon>Ecdysozoa</taxon>
        <taxon>Arthropoda</taxon>
        <taxon>Chelicerata</taxon>
        <taxon>Arachnida</taxon>
        <taxon>Araneae</taxon>
        <taxon>Araneomorphae</taxon>
        <taxon>Entelegynae</taxon>
        <taxon>Araneoidea</taxon>
        <taxon>Araneidae</taxon>
        <taxon>Araneus</taxon>
    </lineage>
</organism>